<dbReference type="AlphaFoldDB" id="A0A7C5NS42"/>
<evidence type="ECO:0000256" key="5">
    <source>
        <dbReference type="ARBA" id="ARBA00023136"/>
    </source>
</evidence>
<feature type="transmembrane region" description="Helical" evidence="6">
    <location>
        <begin position="6"/>
        <end position="36"/>
    </location>
</feature>
<comment type="similarity">
    <text evidence="2">Belongs to the autoinducer-2 exporter (AI-2E) (TC 2.A.86) family.</text>
</comment>
<keyword evidence="3 6" id="KW-0812">Transmembrane</keyword>
<feature type="transmembrane region" description="Helical" evidence="6">
    <location>
        <begin position="289"/>
        <end position="319"/>
    </location>
</feature>
<feature type="transmembrane region" description="Helical" evidence="6">
    <location>
        <begin position="57"/>
        <end position="79"/>
    </location>
</feature>
<evidence type="ECO:0000256" key="2">
    <source>
        <dbReference type="ARBA" id="ARBA00009773"/>
    </source>
</evidence>
<protein>
    <submittedName>
        <fullName evidence="7">AI-2E family transporter</fullName>
    </submittedName>
</protein>
<evidence type="ECO:0000256" key="4">
    <source>
        <dbReference type="ARBA" id="ARBA00022989"/>
    </source>
</evidence>
<accession>A0A7C5NS42</accession>
<evidence type="ECO:0000256" key="1">
    <source>
        <dbReference type="ARBA" id="ARBA00004141"/>
    </source>
</evidence>
<dbReference type="Pfam" id="PF01594">
    <property type="entry name" value="AI-2E_transport"/>
    <property type="match status" value="1"/>
</dbReference>
<dbReference type="PANTHER" id="PTHR21716">
    <property type="entry name" value="TRANSMEMBRANE PROTEIN"/>
    <property type="match status" value="1"/>
</dbReference>
<evidence type="ECO:0000256" key="6">
    <source>
        <dbReference type="SAM" id="Phobius"/>
    </source>
</evidence>
<dbReference type="PANTHER" id="PTHR21716:SF71">
    <property type="entry name" value="TRANSPORT PROTEIN MJ1177-RELATED"/>
    <property type="match status" value="1"/>
</dbReference>
<gene>
    <name evidence="7" type="ORF">ENL40_01905</name>
</gene>
<feature type="transmembrane region" description="Helical" evidence="6">
    <location>
        <begin position="218"/>
        <end position="244"/>
    </location>
</feature>
<keyword evidence="4 6" id="KW-1133">Transmembrane helix</keyword>
<organism evidence="7">
    <name type="scientific">Thermococcus litoralis</name>
    <dbReference type="NCBI Taxonomy" id="2265"/>
    <lineage>
        <taxon>Archaea</taxon>
        <taxon>Methanobacteriati</taxon>
        <taxon>Methanobacteriota</taxon>
        <taxon>Thermococci</taxon>
        <taxon>Thermococcales</taxon>
        <taxon>Thermococcaceae</taxon>
        <taxon>Thermococcus</taxon>
    </lineage>
</organism>
<feature type="transmembrane region" description="Helical" evidence="6">
    <location>
        <begin position="251"/>
        <end position="269"/>
    </location>
</feature>
<dbReference type="GO" id="GO:0016020">
    <property type="term" value="C:membrane"/>
    <property type="evidence" value="ECO:0007669"/>
    <property type="project" value="UniProtKB-SubCell"/>
</dbReference>
<comment type="subcellular location">
    <subcellularLocation>
        <location evidence="1">Membrane</location>
        <topology evidence="1">Multi-pass membrane protein</topology>
    </subcellularLocation>
</comment>
<comment type="caution">
    <text evidence="7">The sequence shown here is derived from an EMBL/GenBank/DDBJ whole genome shotgun (WGS) entry which is preliminary data.</text>
</comment>
<proteinExistence type="inferred from homology"/>
<dbReference type="Proteomes" id="UP000886217">
    <property type="component" value="Unassembled WGS sequence"/>
</dbReference>
<keyword evidence="5 6" id="KW-0472">Membrane</keyword>
<evidence type="ECO:0000256" key="3">
    <source>
        <dbReference type="ARBA" id="ARBA00022692"/>
    </source>
</evidence>
<evidence type="ECO:0000313" key="7">
    <source>
        <dbReference type="EMBL" id="HHI00223.1"/>
    </source>
</evidence>
<reference evidence="7" key="1">
    <citation type="journal article" date="2020" name="mSystems">
        <title>Genome- and Community-Level Interaction Insights into Carbon Utilization and Element Cycling Functions of Hydrothermarchaeota in Hydrothermal Sediment.</title>
        <authorList>
            <person name="Zhou Z."/>
            <person name="Liu Y."/>
            <person name="Xu W."/>
            <person name="Pan J."/>
            <person name="Luo Z.H."/>
            <person name="Li M."/>
        </authorList>
    </citation>
    <scope>NUCLEOTIDE SEQUENCE [LARGE SCALE GENOMIC DNA]</scope>
    <source>
        <strain evidence="7">HyVt-93</strain>
    </source>
</reference>
<sequence length="330" mass="36794">MKAEEIIWGAVALIIIYLAWKTIAPLLSAIFFAGILAYAVLPIHKCLIQKTTPRNSALILTTLMIGCSALITAELILIIKNLLVSFYEDIMTFVSWSLELELPFGMHDVLQKLYSQLTPKLAEYVQSYALSIPEYLLQLVVFFVAFYAFLVNSEEIKRQIYALIPGGHEHLAEKLLKRADITLQALIRAWLLLNIAKGIIMTLGLWGFSVTDFPTALLAGLLTILFSFIPLFEGWMIWLVAAIYLLNQGDILRAVAISIYGALLVSPVPDFTIRPKLVAKEAKLDEIMVLVGMIGGVWAFGVKGLIIGPIVLNLVSALLKEWKRIKHQQS</sequence>
<dbReference type="EMBL" id="DRTU01000085">
    <property type="protein sequence ID" value="HHI00223.1"/>
    <property type="molecule type" value="Genomic_DNA"/>
</dbReference>
<dbReference type="InterPro" id="IPR002549">
    <property type="entry name" value="AI-2E-like"/>
</dbReference>
<name>A0A7C5NS42_THELI</name>
<feature type="transmembrane region" description="Helical" evidence="6">
    <location>
        <begin position="185"/>
        <end position="206"/>
    </location>
</feature>
<feature type="transmembrane region" description="Helical" evidence="6">
    <location>
        <begin position="135"/>
        <end position="151"/>
    </location>
</feature>